<sequence>MDTTCKNLFICPISHQIFKKPVLVEDGNIYEKSCIKKWFKNNNTSPLTNKIISKKIIKCYIFNSLLENYLKNNPDEIQNQYNNTKNYLDHIDKVHVLLIKNPNKLCSYSNFCLKTLDKYNKLYDVRKLNMDMYKYILDNLVIMDLGDKNEDILIRFLYKTTNEKFIYFLEKFRIETFLNMSYFSLIHYICMERDIDILKYVIGIGIDLNKKTKDNKRPIHISLQYGKYDLIIYLLSQNIDLDNTLVNGRDFFELVCLNNKITANEKSRIIKILFKKMLEFNGQVIYTP</sequence>
<dbReference type="EMBL" id="KC008572">
    <property type="protein sequence ID" value="AGF85299.1"/>
    <property type="molecule type" value="Genomic_DNA"/>
</dbReference>
<dbReference type="CDD" id="cd16655">
    <property type="entry name" value="RING-Ubox_WDSUB1-like"/>
    <property type="match status" value="1"/>
</dbReference>
<feature type="domain" description="U-box" evidence="1">
    <location>
        <begin position="4"/>
        <end position="76"/>
    </location>
</feature>
<dbReference type="Gene3D" id="1.25.40.20">
    <property type="entry name" value="Ankyrin repeat-containing domain"/>
    <property type="match status" value="1"/>
</dbReference>
<dbReference type="SMART" id="SM00248">
    <property type="entry name" value="ANK"/>
    <property type="match status" value="2"/>
</dbReference>
<dbReference type="SMART" id="SM00504">
    <property type="entry name" value="Ubox"/>
    <property type="match status" value="1"/>
</dbReference>
<accession>M1PBI9</accession>
<organism evidence="2 3">
    <name type="scientific">Moumouvirus goulette</name>
    <dbReference type="NCBI Taxonomy" id="1247379"/>
    <lineage>
        <taxon>Viruses</taxon>
        <taxon>Varidnaviria</taxon>
        <taxon>Bamfordvirae</taxon>
        <taxon>Nucleocytoviricota</taxon>
        <taxon>Megaviricetes</taxon>
        <taxon>Imitervirales</taxon>
        <taxon>Mimiviridae</taxon>
        <taxon>Megamimivirinae</taxon>
        <taxon>Moumouvirus</taxon>
        <taxon>Moumouvirus goulettemassiliense</taxon>
    </lineage>
</organism>
<dbReference type="InterPro" id="IPR052085">
    <property type="entry name" value="WD-SAM-U-box"/>
</dbReference>
<dbReference type="Gene3D" id="3.30.40.10">
    <property type="entry name" value="Zinc/RING finger domain, C3HC4 (zinc finger)"/>
    <property type="match status" value="1"/>
</dbReference>
<dbReference type="GO" id="GO:0016567">
    <property type="term" value="P:protein ubiquitination"/>
    <property type="evidence" value="ECO:0007669"/>
    <property type="project" value="InterPro"/>
</dbReference>
<proteinExistence type="predicted"/>
<dbReference type="InterPro" id="IPR002110">
    <property type="entry name" value="Ankyrin_rpt"/>
</dbReference>
<evidence type="ECO:0000313" key="2">
    <source>
        <dbReference type="EMBL" id="AGF85299.1"/>
    </source>
</evidence>
<dbReference type="InterPro" id="IPR013083">
    <property type="entry name" value="Znf_RING/FYVE/PHD"/>
</dbReference>
<reference evidence="2 3" key="1">
    <citation type="submission" date="2012-10" db="EMBL/GenBank/DDBJ databases">
        <title>Complete genome sequence of Moumouvirus goulette.</title>
        <authorList>
            <person name="Fournous G."/>
            <person name="Bougalmi M."/>
            <person name="Colson P."/>
        </authorList>
    </citation>
    <scope>NUCLEOTIDE SEQUENCE [LARGE SCALE GENOMIC DNA]</scope>
</reference>
<dbReference type="InterPro" id="IPR036770">
    <property type="entry name" value="Ankyrin_rpt-contain_sf"/>
</dbReference>
<dbReference type="SUPFAM" id="SSF57850">
    <property type="entry name" value="RING/U-box"/>
    <property type="match status" value="1"/>
</dbReference>
<keyword evidence="3" id="KW-1185">Reference proteome</keyword>
<protein>
    <recommendedName>
        <fullName evidence="1">U-box domain-containing protein</fullName>
    </recommendedName>
</protein>
<gene>
    <name evidence="2" type="ORF">glt_00490</name>
</gene>
<dbReference type="GO" id="GO:0004842">
    <property type="term" value="F:ubiquitin-protein transferase activity"/>
    <property type="evidence" value="ECO:0007669"/>
    <property type="project" value="InterPro"/>
</dbReference>
<evidence type="ECO:0000259" key="1">
    <source>
        <dbReference type="PROSITE" id="PS51698"/>
    </source>
</evidence>
<dbReference type="InterPro" id="IPR003613">
    <property type="entry name" value="Ubox_domain"/>
</dbReference>
<dbReference type="SUPFAM" id="SSF48403">
    <property type="entry name" value="Ankyrin repeat"/>
    <property type="match status" value="1"/>
</dbReference>
<dbReference type="PANTHER" id="PTHR46573:SF1">
    <property type="entry name" value="WD REPEAT, SAM AND U-BOX DOMAIN-CONTAINING PROTEIN 1"/>
    <property type="match status" value="1"/>
</dbReference>
<dbReference type="PANTHER" id="PTHR46573">
    <property type="entry name" value="WD REPEAT, SAM AND U-BOX DOMAIN-CONTAINING PROTEIN 1"/>
    <property type="match status" value="1"/>
</dbReference>
<dbReference type="PROSITE" id="PS51698">
    <property type="entry name" value="U_BOX"/>
    <property type="match status" value="1"/>
</dbReference>
<dbReference type="Pfam" id="PF04564">
    <property type="entry name" value="U-box"/>
    <property type="match status" value="1"/>
</dbReference>
<dbReference type="Proteomes" id="UP000241071">
    <property type="component" value="Segment"/>
</dbReference>
<name>M1PBI9_9VIRU</name>
<evidence type="ECO:0000313" key="3">
    <source>
        <dbReference type="Proteomes" id="UP000241071"/>
    </source>
</evidence>